<dbReference type="Proteomes" id="UP000828390">
    <property type="component" value="Unassembled WGS sequence"/>
</dbReference>
<protein>
    <submittedName>
        <fullName evidence="1">Uncharacterized protein</fullName>
    </submittedName>
</protein>
<organism evidence="1 2">
    <name type="scientific">Dreissena polymorpha</name>
    <name type="common">Zebra mussel</name>
    <name type="synonym">Mytilus polymorpha</name>
    <dbReference type="NCBI Taxonomy" id="45954"/>
    <lineage>
        <taxon>Eukaryota</taxon>
        <taxon>Metazoa</taxon>
        <taxon>Spiralia</taxon>
        <taxon>Lophotrochozoa</taxon>
        <taxon>Mollusca</taxon>
        <taxon>Bivalvia</taxon>
        <taxon>Autobranchia</taxon>
        <taxon>Heteroconchia</taxon>
        <taxon>Euheterodonta</taxon>
        <taxon>Imparidentia</taxon>
        <taxon>Neoheterodontei</taxon>
        <taxon>Myida</taxon>
        <taxon>Dreissenoidea</taxon>
        <taxon>Dreissenidae</taxon>
        <taxon>Dreissena</taxon>
    </lineage>
</organism>
<keyword evidence="2" id="KW-1185">Reference proteome</keyword>
<sequence>MPDHPASRRSAAPLLRLCIESADPRSGGDVMLRQVIKTSLCTCVGAKQCPHCVVYGLLVVTYHHTDVRWDVSL</sequence>
<comment type="caution">
    <text evidence="1">The sequence shown here is derived from an EMBL/GenBank/DDBJ whole genome shotgun (WGS) entry which is preliminary data.</text>
</comment>
<proteinExistence type="predicted"/>
<evidence type="ECO:0000313" key="2">
    <source>
        <dbReference type="Proteomes" id="UP000828390"/>
    </source>
</evidence>
<name>A0A9D4MGE8_DREPO</name>
<evidence type="ECO:0000313" key="1">
    <source>
        <dbReference type="EMBL" id="KAH3875644.1"/>
    </source>
</evidence>
<dbReference type="EMBL" id="JAIWYP010000002">
    <property type="protein sequence ID" value="KAH3875644.1"/>
    <property type="molecule type" value="Genomic_DNA"/>
</dbReference>
<gene>
    <name evidence="1" type="ORF">DPMN_038917</name>
</gene>
<dbReference type="AlphaFoldDB" id="A0A9D4MGE8"/>
<accession>A0A9D4MGE8</accession>
<reference evidence="1" key="2">
    <citation type="submission" date="2020-11" db="EMBL/GenBank/DDBJ databases">
        <authorList>
            <person name="McCartney M.A."/>
            <person name="Auch B."/>
            <person name="Kono T."/>
            <person name="Mallez S."/>
            <person name="Becker A."/>
            <person name="Gohl D.M."/>
            <person name="Silverstein K.A.T."/>
            <person name="Koren S."/>
            <person name="Bechman K.B."/>
            <person name="Herman A."/>
            <person name="Abrahante J.E."/>
            <person name="Garbe J."/>
        </authorList>
    </citation>
    <scope>NUCLEOTIDE SEQUENCE</scope>
    <source>
        <strain evidence="1">Duluth1</strain>
        <tissue evidence="1">Whole animal</tissue>
    </source>
</reference>
<reference evidence="1" key="1">
    <citation type="journal article" date="2019" name="bioRxiv">
        <title>The Genome of the Zebra Mussel, Dreissena polymorpha: A Resource for Invasive Species Research.</title>
        <authorList>
            <person name="McCartney M.A."/>
            <person name="Auch B."/>
            <person name="Kono T."/>
            <person name="Mallez S."/>
            <person name="Zhang Y."/>
            <person name="Obille A."/>
            <person name="Becker A."/>
            <person name="Abrahante J.E."/>
            <person name="Garbe J."/>
            <person name="Badalamenti J.P."/>
            <person name="Herman A."/>
            <person name="Mangelson H."/>
            <person name="Liachko I."/>
            <person name="Sullivan S."/>
            <person name="Sone E.D."/>
            <person name="Koren S."/>
            <person name="Silverstein K.A.T."/>
            <person name="Beckman K.B."/>
            <person name="Gohl D.M."/>
        </authorList>
    </citation>
    <scope>NUCLEOTIDE SEQUENCE</scope>
    <source>
        <strain evidence="1">Duluth1</strain>
        <tissue evidence="1">Whole animal</tissue>
    </source>
</reference>